<dbReference type="AlphaFoldDB" id="A0A084VN75"/>
<dbReference type="EnsemblMetazoa" id="ASIC006995-RA">
    <property type="protein sequence ID" value="ASIC006995-PA"/>
    <property type="gene ID" value="ASIC006995"/>
</dbReference>
<keyword evidence="1" id="KW-0560">Oxidoreductase</keyword>
<dbReference type="EMBL" id="KE524984">
    <property type="protein sequence ID" value="KFB39419.1"/>
    <property type="molecule type" value="Genomic_DNA"/>
</dbReference>
<evidence type="ECO:0000313" key="3">
    <source>
        <dbReference type="Proteomes" id="UP000030765"/>
    </source>
</evidence>
<dbReference type="VEuPathDB" id="VectorBase:ASIC006995"/>
<keyword evidence="1" id="KW-0575">Peroxidase</keyword>
<protein>
    <submittedName>
        <fullName evidence="1 2">Manganese peroxidase H3</fullName>
    </submittedName>
</protein>
<dbReference type="EMBL" id="ATLV01014722">
    <property type="status" value="NOT_ANNOTATED_CDS"/>
    <property type="molecule type" value="Genomic_DNA"/>
</dbReference>
<evidence type="ECO:0000313" key="2">
    <source>
        <dbReference type="EnsemblMetazoa" id="ASIC006995-PA"/>
    </source>
</evidence>
<name>A0A084VN75_ANOSI</name>
<dbReference type="Proteomes" id="UP000030765">
    <property type="component" value="Unassembled WGS sequence"/>
</dbReference>
<proteinExistence type="predicted"/>
<accession>A0A084VN75</accession>
<reference evidence="1 3" key="1">
    <citation type="journal article" date="2014" name="BMC Genomics">
        <title>Genome sequence of Anopheles sinensis provides insight into genetics basis of mosquito competence for malaria parasites.</title>
        <authorList>
            <person name="Zhou D."/>
            <person name="Zhang D."/>
            <person name="Ding G."/>
            <person name="Shi L."/>
            <person name="Hou Q."/>
            <person name="Ye Y."/>
            <person name="Xu Y."/>
            <person name="Zhou H."/>
            <person name="Xiong C."/>
            <person name="Li S."/>
            <person name="Yu J."/>
            <person name="Hong S."/>
            <person name="Yu X."/>
            <person name="Zou P."/>
            <person name="Chen C."/>
            <person name="Chang X."/>
            <person name="Wang W."/>
            <person name="Lv Y."/>
            <person name="Sun Y."/>
            <person name="Ma L."/>
            <person name="Shen B."/>
            <person name="Zhu C."/>
        </authorList>
    </citation>
    <scope>NUCLEOTIDE SEQUENCE [LARGE SCALE GENOMIC DNA]</scope>
</reference>
<sequence length="101" mass="10699">MAQQSGCGKAVCKPRGKPWRTAYCCAEISVRRRLAAAAYTARCTSVAHAMSRFAYHPIILLSGHDGTGTGNRPPTAHRGLKLVAAYEPGASANSLAMLGFH</sequence>
<gene>
    <name evidence="1" type="ORF">ZHAS_00006995</name>
</gene>
<keyword evidence="3" id="KW-1185">Reference proteome</keyword>
<reference evidence="2" key="2">
    <citation type="submission" date="2020-05" db="UniProtKB">
        <authorList>
            <consortium name="EnsemblMetazoa"/>
        </authorList>
    </citation>
    <scope>IDENTIFICATION</scope>
</reference>
<dbReference type="GO" id="GO:0004601">
    <property type="term" value="F:peroxidase activity"/>
    <property type="evidence" value="ECO:0007669"/>
    <property type="project" value="UniProtKB-KW"/>
</dbReference>
<organism evidence="1">
    <name type="scientific">Anopheles sinensis</name>
    <name type="common">Mosquito</name>
    <dbReference type="NCBI Taxonomy" id="74873"/>
    <lineage>
        <taxon>Eukaryota</taxon>
        <taxon>Metazoa</taxon>
        <taxon>Ecdysozoa</taxon>
        <taxon>Arthropoda</taxon>
        <taxon>Hexapoda</taxon>
        <taxon>Insecta</taxon>
        <taxon>Pterygota</taxon>
        <taxon>Neoptera</taxon>
        <taxon>Endopterygota</taxon>
        <taxon>Diptera</taxon>
        <taxon>Nematocera</taxon>
        <taxon>Culicoidea</taxon>
        <taxon>Culicidae</taxon>
        <taxon>Anophelinae</taxon>
        <taxon>Anopheles</taxon>
    </lineage>
</organism>
<evidence type="ECO:0000313" key="1">
    <source>
        <dbReference type="EMBL" id="KFB39419.1"/>
    </source>
</evidence>